<sequence>MDSLTSSASQDDELVGNLLYRVRNSDKLDHIWEKCIAKCHSNTLRQLLHAHGKLFSISEVEGALVVYVAFRDEDVKARAERFMSSITNSIEMVLRCNLEVRIILMPDGEDSMNCVNLSELQGQKRAGATLGIEQKRKANGLNPVNGYTDSQQESLKLCRGSSNDLECKLKGGPGDHLKSLILLDSALQSTALSNAENGYVKEERQESPMQRIESIIWEQRLETAWLQAAEKGTPGSLSLLKPEKNQVLPQEDIHHQNKMESASSVSLPSQHWEDELNYELKVLKMEDRRVIHEDQIGKRADCYSSSPSLLNDSNFVGIPIKESLSLLNSILAFGLGCMNQVQQAEVAVGFSVGMPTNLLGRRLASPELLKYARQEQVYAEFKKWEKILIKIHAVLDDAEEKQLTNQFVKIWLAELRDLAYDVDDILDEFTTEAIQRGLIVEPKPAQASSTSLSRLAPA</sequence>
<dbReference type="AlphaFoldDB" id="A0A6A6MY02"/>
<feature type="domain" description="Disease resistance N-terminal" evidence="4">
    <location>
        <begin position="370"/>
        <end position="437"/>
    </location>
</feature>
<protein>
    <submittedName>
        <fullName evidence="6">Uncharacterized protein</fullName>
    </submittedName>
</protein>
<evidence type="ECO:0000256" key="1">
    <source>
        <dbReference type="ARBA" id="ARBA00022737"/>
    </source>
</evidence>
<evidence type="ECO:0000256" key="2">
    <source>
        <dbReference type="ARBA" id="ARBA00022741"/>
    </source>
</evidence>
<dbReference type="GO" id="GO:0000166">
    <property type="term" value="F:nucleotide binding"/>
    <property type="evidence" value="ECO:0007669"/>
    <property type="project" value="UniProtKB-KW"/>
</dbReference>
<keyword evidence="7" id="KW-1185">Reference proteome</keyword>
<evidence type="ECO:0000256" key="3">
    <source>
        <dbReference type="ARBA" id="ARBA00022821"/>
    </source>
</evidence>
<accession>A0A6A6MY02</accession>
<evidence type="ECO:0000259" key="4">
    <source>
        <dbReference type="Pfam" id="PF18052"/>
    </source>
</evidence>
<dbReference type="Pfam" id="PF18052">
    <property type="entry name" value="Rx_N"/>
    <property type="match status" value="1"/>
</dbReference>
<evidence type="ECO:0000313" key="7">
    <source>
        <dbReference type="Proteomes" id="UP000467840"/>
    </source>
</evidence>
<dbReference type="Gene3D" id="1.20.5.4130">
    <property type="match status" value="1"/>
</dbReference>
<dbReference type="Pfam" id="PF23007">
    <property type="entry name" value="DnaA_N-like_STI"/>
    <property type="match status" value="1"/>
</dbReference>
<evidence type="ECO:0000313" key="6">
    <source>
        <dbReference type="EMBL" id="KAF2317318.1"/>
    </source>
</evidence>
<organism evidence="6 7">
    <name type="scientific">Hevea brasiliensis</name>
    <name type="common">Para rubber tree</name>
    <name type="synonym">Siphonia brasiliensis</name>
    <dbReference type="NCBI Taxonomy" id="3981"/>
    <lineage>
        <taxon>Eukaryota</taxon>
        <taxon>Viridiplantae</taxon>
        <taxon>Streptophyta</taxon>
        <taxon>Embryophyta</taxon>
        <taxon>Tracheophyta</taxon>
        <taxon>Spermatophyta</taxon>
        <taxon>Magnoliopsida</taxon>
        <taxon>eudicotyledons</taxon>
        <taxon>Gunneridae</taxon>
        <taxon>Pentapetalae</taxon>
        <taxon>rosids</taxon>
        <taxon>fabids</taxon>
        <taxon>Malpighiales</taxon>
        <taxon>Euphorbiaceae</taxon>
        <taxon>Crotonoideae</taxon>
        <taxon>Micrandreae</taxon>
        <taxon>Hevea</taxon>
    </lineage>
</organism>
<keyword evidence="1" id="KW-0677">Repeat</keyword>
<name>A0A6A6MY02_HEVBR</name>
<dbReference type="GO" id="GO:0006952">
    <property type="term" value="P:defense response"/>
    <property type="evidence" value="ECO:0007669"/>
    <property type="project" value="UniProtKB-KW"/>
</dbReference>
<dbReference type="InterPro" id="IPR041118">
    <property type="entry name" value="Rx_N"/>
</dbReference>
<evidence type="ECO:0000259" key="5">
    <source>
        <dbReference type="Pfam" id="PF23007"/>
    </source>
</evidence>
<proteinExistence type="predicted"/>
<comment type="caution">
    <text evidence="6">The sequence shown here is derived from an EMBL/GenBank/DDBJ whole genome shotgun (WGS) entry which is preliminary data.</text>
</comment>
<gene>
    <name evidence="6" type="ORF">GH714_020119</name>
</gene>
<keyword evidence="3" id="KW-0611">Plant defense</keyword>
<feature type="domain" description="STICHEL DnaA-N-like alpha-beta" evidence="5">
    <location>
        <begin position="23"/>
        <end position="104"/>
    </location>
</feature>
<keyword evidence="2" id="KW-0547">Nucleotide-binding</keyword>
<dbReference type="EMBL" id="JAAGAX010000004">
    <property type="protein sequence ID" value="KAF2317318.1"/>
    <property type="molecule type" value="Genomic_DNA"/>
</dbReference>
<dbReference type="InterPro" id="IPR054506">
    <property type="entry name" value="DnaA_N-like_STI"/>
</dbReference>
<reference evidence="6 7" key="1">
    <citation type="journal article" date="2020" name="Mol. Plant">
        <title>The Chromosome-Based Rubber Tree Genome Provides New Insights into Spurge Genome Evolution and Rubber Biosynthesis.</title>
        <authorList>
            <person name="Liu J."/>
            <person name="Shi C."/>
            <person name="Shi C.C."/>
            <person name="Li W."/>
            <person name="Zhang Q.J."/>
            <person name="Zhang Y."/>
            <person name="Li K."/>
            <person name="Lu H.F."/>
            <person name="Shi C."/>
            <person name="Zhu S.T."/>
            <person name="Xiao Z.Y."/>
            <person name="Nan H."/>
            <person name="Yue Y."/>
            <person name="Zhu X.G."/>
            <person name="Wu Y."/>
            <person name="Hong X.N."/>
            <person name="Fan G.Y."/>
            <person name="Tong Y."/>
            <person name="Zhang D."/>
            <person name="Mao C.L."/>
            <person name="Liu Y.L."/>
            <person name="Hao S.J."/>
            <person name="Liu W.Q."/>
            <person name="Lv M.Q."/>
            <person name="Zhang H.B."/>
            <person name="Liu Y."/>
            <person name="Hu-Tang G.R."/>
            <person name="Wang J.P."/>
            <person name="Wang J.H."/>
            <person name="Sun Y.H."/>
            <person name="Ni S.B."/>
            <person name="Chen W.B."/>
            <person name="Zhang X.C."/>
            <person name="Jiao Y.N."/>
            <person name="Eichler E.E."/>
            <person name="Li G.H."/>
            <person name="Liu X."/>
            <person name="Gao L.Z."/>
        </authorList>
    </citation>
    <scope>NUCLEOTIDE SEQUENCE [LARGE SCALE GENOMIC DNA]</scope>
    <source>
        <strain evidence="7">cv. GT1</strain>
        <tissue evidence="6">Leaf</tissue>
    </source>
</reference>
<dbReference type="Proteomes" id="UP000467840">
    <property type="component" value="Chromosome 6"/>
</dbReference>